<accession>A0A0E9SBZ1</accession>
<evidence type="ECO:0000313" key="2">
    <source>
        <dbReference type="EMBL" id="JAH38742.1"/>
    </source>
</evidence>
<organism evidence="2">
    <name type="scientific">Anguilla anguilla</name>
    <name type="common">European freshwater eel</name>
    <name type="synonym">Muraena anguilla</name>
    <dbReference type="NCBI Taxonomy" id="7936"/>
    <lineage>
        <taxon>Eukaryota</taxon>
        <taxon>Metazoa</taxon>
        <taxon>Chordata</taxon>
        <taxon>Craniata</taxon>
        <taxon>Vertebrata</taxon>
        <taxon>Euteleostomi</taxon>
        <taxon>Actinopterygii</taxon>
        <taxon>Neopterygii</taxon>
        <taxon>Teleostei</taxon>
        <taxon>Anguilliformes</taxon>
        <taxon>Anguillidae</taxon>
        <taxon>Anguilla</taxon>
    </lineage>
</organism>
<dbReference type="EMBL" id="GBXM01069835">
    <property type="protein sequence ID" value="JAH38742.1"/>
    <property type="molecule type" value="Transcribed_RNA"/>
</dbReference>
<keyword evidence="1" id="KW-1133">Transmembrane helix</keyword>
<keyword evidence="1" id="KW-0812">Transmembrane</keyword>
<keyword evidence="1" id="KW-0472">Membrane</keyword>
<proteinExistence type="predicted"/>
<name>A0A0E9SBZ1_ANGAN</name>
<sequence>MVVIQWQFGNAEINYYYYYYYYFAVVCLKNAIQREKERIGTQVGHGGLRIWRLWTLDGVENHLHVVSFLRDLRHFEYCLILK</sequence>
<feature type="transmembrane region" description="Helical" evidence="1">
    <location>
        <begin position="15"/>
        <end position="32"/>
    </location>
</feature>
<evidence type="ECO:0000256" key="1">
    <source>
        <dbReference type="SAM" id="Phobius"/>
    </source>
</evidence>
<protein>
    <submittedName>
        <fullName evidence="2">Uncharacterized protein</fullName>
    </submittedName>
</protein>
<dbReference type="AlphaFoldDB" id="A0A0E9SBZ1"/>
<reference evidence="2" key="1">
    <citation type="submission" date="2014-11" db="EMBL/GenBank/DDBJ databases">
        <authorList>
            <person name="Amaro Gonzalez C."/>
        </authorList>
    </citation>
    <scope>NUCLEOTIDE SEQUENCE</scope>
</reference>
<reference evidence="2" key="2">
    <citation type="journal article" date="2015" name="Fish Shellfish Immunol.">
        <title>Early steps in the European eel (Anguilla anguilla)-Vibrio vulnificus interaction in the gills: Role of the RtxA13 toxin.</title>
        <authorList>
            <person name="Callol A."/>
            <person name="Pajuelo D."/>
            <person name="Ebbesson L."/>
            <person name="Teles M."/>
            <person name="MacKenzie S."/>
            <person name="Amaro C."/>
        </authorList>
    </citation>
    <scope>NUCLEOTIDE SEQUENCE</scope>
</reference>